<reference evidence="2 3" key="1">
    <citation type="submission" date="2020-08" db="EMBL/GenBank/DDBJ databases">
        <title>Winkia gen. nov., sp. nov., isolated from faeces of the Anser albifrons in China.</title>
        <authorList>
            <person name="Liu Q."/>
        </authorList>
    </citation>
    <scope>NUCLEOTIDE SEQUENCE [LARGE SCALE GENOMIC DNA]</scope>
    <source>
        <strain evidence="2 3">C62</strain>
    </source>
</reference>
<comment type="caution">
    <text evidence="2">The sequence shown here is derived from an EMBL/GenBank/DDBJ whole genome shotgun (WGS) entry which is preliminary data.</text>
</comment>
<evidence type="ECO:0000256" key="1">
    <source>
        <dbReference type="SAM" id="MobiDB-lite"/>
    </source>
</evidence>
<sequence>MAWFRRSASHPVTTADPGGAAETRRDRAVALAGALPTGQGPWDAADRDIEERPRLDLGALQLPAISGMQLVPVPDPADQQRIGALEIVVAASQMQISLVATKRSGGLWAGMVEEFAEALAAQDIPHEIVLDADITRMTAEPQSEQGAMPMLAEAYQGRGWLMRVIYRGAAATDEAARECLSDVVRGCVVRRGEEFLAPGDTIALSPPQNVADGTEG</sequence>
<dbReference type="AlphaFoldDB" id="A0A8I0G6R4"/>
<gene>
    <name evidence="2" type="ORF">H8R10_01050</name>
</gene>
<organism evidence="2 3">
    <name type="scientific">Nanchangia anserum</name>
    <dbReference type="NCBI Taxonomy" id="2692125"/>
    <lineage>
        <taxon>Bacteria</taxon>
        <taxon>Bacillati</taxon>
        <taxon>Actinomycetota</taxon>
        <taxon>Actinomycetes</taxon>
        <taxon>Actinomycetales</taxon>
        <taxon>Actinomycetaceae</taxon>
        <taxon>Nanchangia</taxon>
    </lineage>
</organism>
<proteinExistence type="predicted"/>
<feature type="region of interest" description="Disordered" evidence="1">
    <location>
        <begin position="1"/>
        <end position="26"/>
    </location>
</feature>
<dbReference type="InterPro" id="IPR022183">
    <property type="entry name" value="DUF3710"/>
</dbReference>
<dbReference type="EMBL" id="JACRUO010000001">
    <property type="protein sequence ID" value="MBD3688830.1"/>
    <property type="molecule type" value="Genomic_DNA"/>
</dbReference>
<evidence type="ECO:0000313" key="2">
    <source>
        <dbReference type="EMBL" id="MBD3688830.1"/>
    </source>
</evidence>
<keyword evidence="3" id="KW-1185">Reference proteome</keyword>
<name>A0A8I0G6R4_9ACTO</name>
<accession>A0A8I0G6R4</accession>
<evidence type="ECO:0000313" key="3">
    <source>
        <dbReference type="Proteomes" id="UP000627538"/>
    </source>
</evidence>
<dbReference type="RefSeq" id="WP_191070926.1">
    <property type="nucleotide sequence ID" value="NZ_CP060506.1"/>
</dbReference>
<protein>
    <submittedName>
        <fullName evidence="2">DUF3710 domain-containing protein</fullName>
    </submittedName>
</protein>
<dbReference type="Pfam" id="PF12502">
    <property type="entry name" value="DUF3710"/>
    <property type="match status" value="1"/>
</dbReference>
<dbReference type="Proteomes" id="UP000627538">
    <property type="component" value="Unassembled WGS sequence"/>
</dbReference>